<organism evidence="8 9">
    <name type="scientific">Rhodococcoides corynebacterioides</name>
    <dbReference type="NCBI Taxonomy" id="53972"/>
    <lineage>
        <taxon>Bacteria</taxon>
        <taxon>Bacillati</taxon>
        <taxon>Actinomycetota</taxon>
        <taxon>Actinomycetes</taxon>
        <taxon>Mycobacteriales</taxon>
        <taxon>Nocardiaceae</taxon>
        <taxon>Rhodococcoides</taxon>
    </lineage>
</organism>
<comment type="caution">
    <text evidence="8">The sequence shown here is derived from an EMBL/GenBank/DDBJ whole genome shotgun (WGS) entry which is preliminary data.</text>
</comment>
<evidence type="ECO:0000259" key="7">
    <source>
        <dbReference type="SMART" id="SM00732"/>
    </source>
</evidence>
<keyword evidence="9" id="KW-1185">Reference proteome</keyword>
<dbReference type="InterPro" id="IPR006641">
    <property type="entry name" value="YqgF/RNaseH-like_dom"/>
</dbReference>
<feature type="region of interest" description="Disordered" evidence="6">
    <location>
        <begin position="1"/>
        <end position="24"/>
    </location>
</feature>
<dbReference type="InterPro" id="IPR012337">
    <property type="entry name" value="RNaseH-like_sf"/>
</dbReference>
<evidence type="ECO:0000313" key="9">
    <source>
        <dbReference type="Proteomes" id="UP000825228"/>
    </source>
</evidence>
<dbReference type="InterPro" id="IPR005227">
    <property type="entry name" value="YqgF"/>
</dbReference>
<dbReference type="SMART" id="SM00732">
    <property type="entry name" value="YqgFc"/>
    <property type="match status" value="1"/>
</dbReference>
<dbReference type="HAMAP" id="MF_00651">
    <property type="entry name" value="Nuclease_YqgF"/>
    <property type="match status" value="1"/>
</dbReference>
<feature type="compositionally biased region" description="Basic and acidic residues" evidence="6">
    <location>
        <begin position="8"/>
        <end position="20"/>
    </location>
</feature>
<keyword evidence="1 5" id="KW-0963">Cytoplasm</keyword>
<feature type="domain" description="YqgF/RNase H-like" evidence="7">
    <location>
        <begin position="21"/>
        <end position="126"/>
    </location>
</feature>
<keyword evidence="2 5" id="KW-0690">Ribosome biogenesis</keyword>
<dbReference type="SUPFAM" id="SSF53098">
    <property type="entry name" value="Ribonuclease H-like"/>
    <property type="match status" value="1"/>
</dbReference>
<dbReference type="PANTHER" id="PTHR33317:SF4">
    <property type="entry name" value="POLYNUCLEOTIDYL TRANSFERASE, RIBONUCLEASE H-LIKE SUPERFAMILY PROTEIN"/>
    <property type="match status" value="1"/>
</dbReference>
<keyword evidence="4 5" id="KW-0378">Hydrolase</keyword>
<feature type="region of interest" description="Disordered" evidence="6">
    <location>
        <begin position="160"/>
        <end position="214"/>
    </location>
</feature>
<dbReference type="PANTHER" id="PTHR33317">
    <property type="entry name" value="POLYNUCLEOTIDYL TRANSFERASE, RIBONUCLEASE H-LIKE SUPERFAMILY PROTEIN"/>
    <property type="match status" value="1"/>
</dbReference>
<dbReference type="Pfam" id="PF03652">
    <property type="entry name" value="RuvX"/>
    <property type="match status" value="1"/>
</dbReference>
<feature type="compositionally biased region" description="Basic and acidic residues" evidence="6">
    <location>
        <begin position="160"/>
        <end position="190"/>
    </location>
</feature>
<gene>
    <name evidence="8" type="primary">ruvX</name>
    <name evidence="8" type="ORF">HQ603_05735</name>
</gene>
<evidence type="ECO:0000256" key="6">
    <source>
        <dbReference type="SAM" id="MobiDB-lite"/>
    </source>
</evidence>
<evidence type="ECO:0000313" key="8">
    <source>
        <dbReference type="EMBL" id="MBY6366253.1"/>
    </source>
</evidence>
<evidence type="ECO:0000256" key="3">
    <source>
        <dbReference type="ARBA" id="ARBA00022722"/>
    </source>
</evidence>
<evidence type="ECO:0000256" key="4">
    <source>
        <dbReference type="ARBA" id="ARBA00022801"/>
    </source>
</evidence>
<dbReference type="Gene3D" id="3.30.420.140">
    <property type="entry name" value="YqgF/RNase H-like domain"/>
    <property type="match status" value="1"/>
</dbReference>
<comment type="function">
    <text evidence="5">Could be a nuclease involved in processing of the 5'-end of pre-16S rRNA.</text>
</comment>
<dbReference type="EC" id="3.1.-.-" evidence="5"/>
<reference evidence="8 9" key="1">
    <citation type="submission" date="2020-06" db="EMBL/GenBank/DDBJ databases">
        <title>Taxonomy, biology and ecology of Rhodococcus bacteria occurring in California pistachio and other woody hosts as revealed by genome sequence analyses.</title>
        <authorList>
            <person name="Gai Y."/>
            <person name="Riely B."/>
        </authorList>
    </citation>
    <scope>NUCLEOTIDE SEQUENCE [LARGE SCALE GENOMIC DNA]</scope>
    <source>
        <strain evidence="8 9">BP-281</strain>
    </source>
</reference>
<dbReference type="Proteomes" id="UP000825228">
    <property type="component" value="Unassembled WGS sequence"/>
</dbReference>
<name>A0ABS7P1I3_9NOCA</name>
<keyword evidence="3 5" id="KW-0540">Nuclease</keyword>
<protein>
    <recommendedName>
        <fullName evidence="5">Putative pre-16S rRNA nuclease</fullName>
        <ecNumber evidence="5">3.1.-.-</ecNumber>
    </recommendedName>
</protein>
<accession>A0ABS7P1I3</accession>
<dbReference type="NCBIfam" id="TIGR00250">
    <property type="entry name" value="RNAse_H_YqgF"/>
    <property type="match status" value="1"/>
</dbReference>
<dbReference type="InterPro" id="IPR037027">
    <property type="entry name" value="YqgF/RNaseH-like_dom_sf"/>
</dbReference>
<dbReference type="CDD" id="cd16964">
    <property type="entry name" value="YqgF"/>
    <property type="match status" value="1"/>
</dbReference>
<evidence type="ECO:0000256" key="5">
    <source>
        <dbReference type="HAMAP-Rule" id="MF_00651"/>
    </source>
</evidence>
<dbReference type="EMBL" id="JABUBU010000002">
    <property type="protein sequence ID" value="MBY6366253.1"/>
    <property type="molecule type" value="Genomic_DNA"/>
</dbReference>
<proteinExistence type="inferred from homology"/>
<comment type="similarity">
    <text evidence="5">Belongs to the YqgF HJR family.</text>
</comment>
<comment type="subcellular location">
    <subcellularLocation>
        <location evidence="5">Cytoplasm</location>
    </subcellularLocation>
</comment>
<sequence length="214" mass="22640">MTVPLRDVVPDRPGADDPGRGRRLGVDVGSVRIGVASSDPDGVLATPVETVDRAPKTHPEASDVRRIVALAEEYEAVEIVVGLPRTLRGERGKAADLAVRFARVLGRALPDTPVRLADERLTTVSAARGLRDSGIRARNQRSVIDQAAAVAILQGWLDERRRPGHDTAELHDTTGPHDTAGPHDTTEPREATAPADTEGATVPDNGDDSAGAAR</sequence>
<evidence type="ECO:0000256" key="2">
    <source>
        <dbReference type="ARBA" id="ARBA00022517"/>
    </source>
</evidence>
<evidence type="ECO:0000256" key="1">
    <source>
        <dbReference type="ARBA" id="ARBA00022490"/>
    </source>
</evidence>